<feature type="compositionally biased region" description="Basic and acidic residues" evidence="1">
    <location>
        <begin position="252"/>
        <end position="262"/>
    </location>
</feature>
<protein>
    <submittedName>
        <fullName evidence="2">DUF908 domain-containing protein</fullName>
    </submittedName>
</protein>
<sequence>LEYVHAELAKVSDVAIEIRNCNFWREITDGIDTSVLKGSPSTVEDGSFCPTRLYVSRLSSWRLVITVLLVDPRHIVLATSSIVPTVPVLVFHCDEPWIAHHLARVEPWNCETYVSDHRTKSPTSTLAHLSRQIRTTESSTKVETDQLELQWLSTARISATEDRVHTSFDLHSYCEALEDQVFSRALIAAVYRSLFEEIYIPYEDLVEVLEDRCEQSTIEVMGIVECIRFLCSHIANTCKESSLDSTTDSADDEARNSDFFKD</sequence>
<dbReference type="AlphaFoldDB" id="A0A183D986"/>
<dbReference type="WBParaSite" id="GPUH_0000528401-mRNA-1">
    <property type="protein sequence ID" value="GPUH_0000528401-mRNA-1"/>
    <property type="gene ID" value="GPUH_0000528401"/>
</dbReference>
<accession>A0A183D986</accession>
<reference evidence="2" key="1">
    <citation type="submission" date="2016-06" db="UniProtKB">
        <authorList>
            <consortium name="WormBaseParasite"/>
        </authorList>
    </citation>
    <scope>IDENTIFICATION</scope>
</reference>
<evidence type="ECO:0000256" key="1">
    <source>
        <dbReference type="SAM" id="MobiDB-lite"/>
    </source>
</evidence>
<proteinExistence type="predicted"/>
<evidence type="ECO:0000313" key="2">
    <source>
        <dbReference type="WBParaSite" id="GPUH_0000528401-mRNA-1"/>
    </source>
</evidence>
<name>A0A183D986_9BILA</name>
<feature type="region of interest" description="Disordered" evidence="1">
    <location>
        <begin position="242"/>
        <end position="262"/>
    </location>
</feature>
<organism evidence="2">
    <name type="scientific">Gongylonema pulchrum</name>
    <dbReference type="NCBI Taxonomy" id="637853"/>
    <lineage>
        <taxon>Eukaryota</taxon>
        <taxon>Metazoa</taxon>
        <taxon>Ecdysozoa</taxon>
        <taxon>Nematoda</taxon>
        <taxon>Chromadorea</taxon>
        <taxon>Rhabditida</taxon>
        <taxon>Spirurina</taxon>
        <taxon>Spiruromorpha</taxon>
        <taxon>Spiruroidea</taxon>
        <taxon>Gongylonematidae</taxon>
        <taxon>Gongylonema</taxon>
    </lineage>
</organism>